<dbReference type="InterPro" id="IPR001080">
    <property type="entry name" value="3Fe4S_ferredoxin"/>
</dbReference>
<organism evidence="10 11">
    <name type="scientific">Amycolatopsis thermoflava</name>
    <dbReference type="NCBI Taxonomy" id="84480"/>
    <lineage>
        <taxon>Bacteria</taxon>
        <taxon>Bacillati</taxon>
        <taxon>Actinomycetota</taxon>
        <taxon>Actinomycetes</taxon>
        <taxon>Pseudonocardiales</taxon>
        <taxon>Pseudonocardiaceae</taxon>
        <taxon>Amycolatopsis</taxon>
        <taxon>Amycolatopsis methanolica group</taxon>
    </lineage>
</organism>
<keyword evidence="11" id="KW-1185">Reference proteome</keyword>
<evidence type="ECO:0000256" key="4">
    <source>
        <dbReference type="ARBA" id="ARBA00022982"/>
    </source>
</evidence>
<evidence type="ECO:0000256" key="8">
    <source>
        <dbReference type="RuleBase" id="RU368020"/>
    </source>
</evidence>
<feature type="domain" description="4Fe-4S ferredoxin-type" evidence="9">
    <location>
        <begin position="3"/>
        <end position="31"/>
    </location>
</feature>
<reference evidence="10 11" key="1">
    <citation type="submission" date="2018-11" db="EMBL/GenBank/DDBJ databases">
        <title>Sequencing the genomes of 1000 actinobacteria strains.</title>
        <authorList>
            <person name="Klenk H.-P."/>
        </authorList>
    </citation>
    <scope>NUCLEOTIDE SEQUENCE [LARGE SCALE GENOMIC DNA]</scope>
    <source>
        <strain evidence="10 11">DSM 44348</strain>
    </source>
</reference>
<keyword evidence="7" id="KW-0003">3Fe-4S</keyword>
<dbReference type="GO" id="GO:0009055">
    <property type="term" value="F:electron transfer activity"/>
    <property type="evidence" value="ECO:0007669"/>
    <property type="project" value="UniProtKB-UniRule"/>
</dbReference>
<evidence type="ECO:0000256" key="2">
    <source>
        <dbReference type="ARBA" id="ARBA00022448"/>
    </source>
</evidence>
<comment type="function">
    <text evidence="8">Ferredoxins are iron-sulfur proteins that transfer electrons in a wide variety of metabolic reactions.</text>
</comment>
<dbReference type="PANTHER" id="PTHR36923">
    <property type="entry name" value="FERREDOXIN"/>
    <property type="match status" value="1"/>
</dbReference>
<keyword evidence="2 8" id="KW-0813">Transport</keyword>
<name>A0A3N2H678_9PSEU</name>
<accession>A0A3N2H678</accession>
<keyword evidence="5 8" id="KW-0408">Iron</keyword>
<dbReference type="InterPro" id="IPR017896">
    <property type="entry name" value="4Fe4S_Fe-S-bd"/>
</dbReference>
<proteinExistence type="predicted"/>
<comment type="caution">
    <text evidence="10">The sequence shown here is derived from an EMBL/GenBank/DDBJ whole genome shotgun (WGS) entry which is preliminary data.</text>
</comment>
<gene>
    <name evidence="10" type="ORF">EDD35_6849</name>
</gene>
<dbReference type="GO" id="GO:0051538">
    <property type="term" value="F:3 iron, 4 sulfur cluster binding"/>
    <property type="evidence" value="ECO:0007669"/>
    <property type="project" value="UniProtKB-KW"/>
</dbReference>
<dbReference type="Gene3D" id="3.30.70.20">
    <property type="match status" value="1"/>
</dbReference>
<dbReference type="InterPro" id="IPR051269">
    <property type="entry name" value="Fe-S_cluster_ET"/>
</dbReference>
<evidence type="ECO:0000256" key="3">
    <source>
        <dbReference type="ARBA" id="ARBA00022723"/>
    </source>
</evidence>
<dbReference type="GeneID" id="301848093"/>
<comment type="cofactor">
    <cofactor evidence="1">
        <name>[3Fe-4S] cluster</name>
        <dbReference type="ChEBI" id="CHEBI:21137"/>
    </cofactor>
</comment>
<evidence type="ECO:0000313" key="11">
    <source>
        <dbReference type="Proteomes" id="UP000274843"/>
    </source>
</evidence>
<dbReference type="AlphaFoldDB" id="A0A3N2H678"/>
<keyword evidence="6 8" id="KW-0411">Iron-sulfur</keyword>
<dbReference type="Pfam" id="PF13370">
    <property type="entry name" value="Fer4_13"/>
    <property type="match status" value="1"/>
</dbReference>
<evidence type="ECO:0000256" key="1">
    <source>
        <dbReference type="ARBA" id="ARBA00001927"/>
    </source>
</evidence>
<evidence type="ECO:0000256" key="6">
    <source>
        <dbReference type="ARBA" id="ARBA00023014"/>
    </source>
</evidence>
<dbReference type="Proteomes" id="UP000274843">
    <property type="component" value="Unassembled WGS sequence"/>
</dbReference>
<evidence type="ECO:0000259" key="9">
    <source>
        <dbReference type="PROSITE" id="PS51379"/>
    </source>
</evidence>
<dbReference type="GO" id="GO:0005506">
    <property type="term" value="F:iron ion binding"/>
    <property type="evidence" value="ECO:0007669"/>
    <property type="project" value="UniProtKB-UniRule"/>
</dbReference>
<keyword evidence="4 8" id="KW-0249">Electron transport</keyword>
<evidence type="ECO:0000256" key="5">
    <source>
        <dbReference type="ARBA" id="ARBA00023004"/>
    </source>
</evidence>
<dbReference type="EMBL" id="RKHY01000001">
    <property type="protein sequence ID" value="ROS44408.1"/>
    <property type="molecule type" value="Genomic_DNA"/>
</dbReference>
<dbReference type="PROSITE" id="PS51379">
    <property type="entry name" value="4FE4S_FER_2"/>
    <property type="match status" value="1"/>
</dbReference>
<dbReference type="RefSeq" id="WP_123686388.1">
    <property type="nucleotide sequence ID" value="NZ_RKHY01000001.1"/>
</dbReference>
<keyword evidence="3 8" id="KW-0479">Metal-binding</keyword>
<protein>
    <recommendedName>
        <fullName evidence="8">Ferredoxin</fullName>
    </recommendedName>
</protein>
<dbReference type="PANTHER" id="PTHR36923:SF3">
    <property type="entry name" value="FERREDOXIN"/>
    <property type="match status" value="1"/>
</dbReference>
<dbReference type="PRINTS" id="PR00352">
    <property type="entry name" value="3FE4SFRDOXIN"/>
</dbReference>
<dbReference type="SUPFAM" id="SSF54862">
    <property type="entry name" value="4Fe-4S ferredoxins"/>
    <property type="match status" value="1"/>
</dbReference>
<evidence type="ECO:0000313" key="10">
    <source>
        <dbReference type="EMBL" id="ROS44408.1"/>
    </source>
</evidence>
<sequence length="67" mass="7177">MTYRIDVDADLCSGYGNCVVAAPEVFDLDPGTNLAVVQAGRPLPTDDAALREAEADCPARAIRLTRR</sequence>
<evidence type="ECO:0000256" key="7">
    <source>
        <dbReference type="ARBA" id="ARBA00023291"/>
    </source>
</evidence>